<accession>A0A927MEN8</accession>
<keyword evidence="3" id="KW-0238">DNA-binding</keyword>
<dbReference type="InterPro" id="IPR036388">
    <property type="entry name" value="WH-like_DNA-bd_sf"/>
</dbReference>
<sequence length="175" mass="20781">MLEYILIGLLHEQPMSGYDLKKTIDYSIGFFYKASFGSLYPALKRLEEKEWVTAKEVEGNSKNKKIYTVNPVGKEAFLKWLAQPLQSSKNEHLLKIFFIDYLDEEKRTDLLQQFHLQLKNERGKLKEVEQIVSEEVTALTNPEDFYYRISVLRYGVRHLEMELDWLEEIIERKVN</sequence>
<dbReference type="EMBL" id="JADBEL010000001">
    <property type="protein sequence ID" value="MBE1553175.1"/>
    <property type="molecule type" value="Genomic_DNA"/>
</dbReference>
<dbReference type="PANTHER" id="PTHR43252:SF2">
    <property type="entry name" value="TRANSCRIPTION REGULATOR, PADR-LIKE FAMILY"/>
    <property type="match status" value="1"/>
</dbReference>
<dbReference type="Gene3D" id="6.10.140.190">
    <property type="match status" value="1"/>
</dbReference>
<evidence type="ECO:0000313" key="4">
    <source>
        <dbReference type="Proteomes" id="UP000658225"/>
    </source>
</evidence>
<evidence type="ECO:0000259" key="1">
    <source>
        <dbReference type="Pfam" id="PF03551"/>
    </source>
</evidence>
<dbReference type="InterPro" id="IPR036390">
    <property type="entry name" value="WH_DNA-bd_sf"/>
</dbReference>
<protein>
    <submittedName>
        <fullName evidence="3">DNA-binding PadR family transcriptional regulator</fullName>
    </submittedName>
</protein>
<feature type="domain" description="Transcription regulator PadR N-terminal" evidence="1">
    <location>
        <begin position="7"/>
        <end position="77"/>
    </location>
</feature>
<dbReference type="GO" id="GO:0003677">
    <property type="term" value="F:DNA binding"/>
    <property type="evidence" value="ECO:0007669"/>
    <property type="project" value="UniProtKB-KW"/>
</dbReference>
<gene>
    <name evidence="3" type="ORF">H4683_000244</name>
</gene>
<evidence type="ECO:0000259" key="2">
    <source>
        <dbReference type="Pfam" id="PF10400"/>
    </source>
</evidence>
<name>A0A927MEN8_9BACL</name>
<feature type="domain" description="Transcription regulator PadR C-terminal" evidence="2">
    <location>
        <begin position="89"/>
        <end position="171"/>
    </location>
</feature>
<evidence type="ECO:0000313" key="3">
    <source>
        <dbReference type="EMBL" id="MBE1553175.1"/>
    </source>
</evidence>
<dbReference type="Pfam" id="PF10400">
    <property type="entry name" value="Vir_act_alpha_C"/>
    <property type="match status" value="1"/>
</dbReference>
<dbReference type="Pfam" id="PF03551">
    <property type="entry name" value="PadR"/>
    <property type="match status" value="1"/>
</dbReference>
<dbReference type="Gene3D" id="1.10.10.10">
    <property type="entry name" value="Winged helix-like DNA-binding domain superfamily/Winged helix DNA-binding domain"/>
    <property type="match status" value="1"/>
</dbReference>
<dbReference type="PANTHER" id="PTHR43252">
    <property type="entry name" value="TRANSCRIPTIONAL REGULATOR YQJI"/>
    <property type="match status" value="1"/>
</dbReference>
<organism evidence="3 4">
    <name type="scientific">Sporosarcina limicola</name>
    <dbReference type="NCBI Taxonomy" id="34101"/>
    <lineage>
        <taxon>Bacteria</taxon>
        <taxon>Bacillati</taxon>
        <taxon>Bacillota</taxon>
        <taxon>Bacilli</taxon>
        <taxon>Bacillales</taxon>
        <taxon>Caryophanaceae</taxon>
        <taxon>Sporosarcina</taxon>
    </lineage>
</organism>
<reference evidence="3" key="1">
    <citation type="submission" date="2020-10" db="EMBL/GenBank/DDBJ databases">
        <title>Genomic Encyclopedia of Type Strains, Phase IV (KMG-IV): sequencing the most valuable type-strain genomes for metagenomic binning, comparative biology and taxonomic classification.</title>
        <authorList>
            <person name="Goeker M."/>
        </authorList>
    </citation>
    <scope>NUCLEOTIDE SEQUENCE</scope>
    <source>
        <strain evidence="3">DSM 13886</strain>
    </source>
</reference>
<dbReference type="InterPro" id="IPR005149">
    <property type="entry name" value="Tscrpt_reg_PadR_N"/>
</dbReference>
<dbReference type="InterPro" id="IPR018309">
    <property type="entry name" value="Tscrpt_reg_PadR_C"/>
</dbReference>
<proteinExistence type="predicted"/>
<comment type="caution">
    <text evidence="3">The sequence shown here is derived from an EMBL/GenBank/DDBJ whole genome shotgun (WGS) entry which is preliminary data.</text>
</comment>
<dbReference type="AlphaFoldDB" id="A0A927MEN8"/>
<dbReference type="Proteomes" id="UP000658225">
    <property type="component" value="Unassembled WGS sequence"/>
</dbReference>
<dbReference type="SUPFAM" id="SSF46785">
    <property type="entry name" value="Winged helix' DNA-binding domain"/>
    <property type="match status" value="1"/>
</dbReference>
<dbReference type="RefSeq" id="WP_192596995.1">
    <property type="nucleotide sequence ID" value="NZ_JADBEL010000001.1"/>
</dbReference>
<keyword evidence="4" id="KW-1185">Reference proteome</keyword>